<dbReference type="EMBL" id="LAQL01000006">
    <property type="protein sequence ID" value="KLN60699.1"/>
    <property type="molecule type" value="Genomic_DNA"/>
</dbReference>
<feature type="domain" description="Major facilitator superfamily (MFS) profile" evidence="8">
    <location>
        <begin position="9"/>
        <end position="394"/>
    </location>
</feature>
<evidence type="ECO:0000256" key="7">
    <source>
        <dbReference type="SAM" id="Phobius"/>
    </source>
</evidence>
<gene>
    <name evidence="9" type="ORF">WH96_09380</name>
</gene>
<accession>A0A0H2MDU1</accession>
<dbReference type="STRING" id="1489064.WH96_09380"/>
<dbReference type="OrthoDB" id="4368225at2"/>
<keyword evidence="2" id="KW-0813">Transport</keyword>
<keyword evidence="3" id="KW-1003">Cell membrane</keyword>
<organism evidence="9 10">
    <name type="scientific">Kiloniella spongiae</name>
    <dbReference type="NCBI Taxonomy" id="1489064"/>
    <lineage>
        <taxon>Bacteria</taxon>
        <taxon>Pseudomonadati</taxon>
        <taxon>Pseudomonadota</taxon>
        <taxon>Alphaproteobacteria</taxon>
        <taxon>Rhodospirillales</taxon>
        <taxon>Kiloniellaceae</taxon>
        <taxon>Kiloniella</taxon>
    </lineage>
</organism>
<evidence type="ECO:0000256" key="5">
    <source>
        <dbReference type="ARBA" id="ARBA00022989"/>
    </source>
</evidence>
<reference evidence="9 10" key="1">
    <citation type="submission" date="2015-03" db="EMBL/GenBank/DDBJ databases">
        <title>Genome Sequence of Kiloniella spongiae MEBiC09566, isolated from a marine sponge.</title>
        <authorList>
            <person name="Shao Z."/>
            <person name="Wang L."/>
            <person name="Li X."/>
        </authorList>
    </citation>
    <scope>NUCLEOTIDE SEQUENCE [LARGE SCALE GENOMIC DNA]</scope>
    <source>
        <strain evidence="9 10">MEBiC09566</strain>
    </source>
</reference>
<evidence type="ECO:0000256" key="2">
    <source>
        <dbReference type="ARBA" id="ARBA00022448"/>
    </source>
</evidence>
<name>A0A0H2MDU1_9PROT</name>
<dbReference type="InterPro" id="IPR020846">
    <property type="entry name" value="MFS_dom"/>
</dbReference>
<dbReference type="Gene3D" id="1.20.1250.20">
    <property type="entry name" value="MFS general substrate transporter like domains"/>
    <property type="match status" value="1"/>
</dbReference>
<evidence type="ECO:0000256" key="4">
    <source>
        <dbReference type="ARBA" id="ARBA00022692"/>
    </source>
</evidence>
<feature type="transmembrane region" description="Helical" evidence="7">
    <location>
        <begin position="282"/>
        <end position="299"/>
    </location>
</feature>
<feature type="transmembrane region" description="Helical" evidence="7">
    <location>
        <begin position="340"/>
        <end position="366"/>
    </location>
</feature>
<dbReference type="GO" id="GO:0005886">
    <property type="term" value="C:plasma membrane"/>
    <property type="evidence" value="ECO:0007669"/>
    <property type="project" value="UniProtKB-SubCell"/>
</dbReference>
<evidence type="ECO:0000313" key="10">
    <source>
        <dbReference type="Proteomes" id="UP000035444"/>
    </source>
</evidence>
<feature type="transmembrane region" description="Helical" evidence="7">
    <location>
        <begin position="372"/>
        <end position="392"/>
    </location>
</feature>
<keyword evidence="10" id="KW-1185">Reference proteome</keyword>
<dbReference type="AlphaFoldDB" id="A0A0H2MDU1"/>
<keyword evidence="4 7" id="KW-0812">Transmembrane</keyword>
<feature type="transmembrane region" description="Helical" evidence="7">
    <location>
        <begin position="166"/>
        <end position="187"/>
    </location>
</feature>
<keyword evidence="5 7" id="KW-1133">Transmembrane helix</keyword>
<evidence type="ECO:0000256" key="3">
    <source>
        <dbReference type="ARBA" id="ARBA00022475"/>
    </source>
</evidence>
<dbReference type="CDD" id="cd06173">
    <property type="entry name" value="MFS_MefA_like"/>
    <property type="match status" value="1"/>
</dbReference>
<dbReference type="PANTHER" id="PTHR43266">
    <property type="entry name" value="MACROLIDE-EFFLUX PROTEIN"/>
    <property type="match status" value="1"/>
</dbReference>
<dbReference type="Proteomes" id="UP000035444">
    <property type="component" value="Unassembled WGS sequence"/>
</dbReference>
<comment type="caution">
    <text evidence="9">The sequence shown here is derived from an EMBL/GenBank/DDBJ whole genome shotgun (WGS) entry which is preliminary data.</text>
</comment>
<dbReference type="GO" id="GO:0022857">
    <property type="term" value="F:transmembrane transporter activity"/>
    <property type="evidence" value="ECO:0007669"/>
    <property type="project" value="InterPro"/>
</dbReference>
<dbReference type="Pfam" id="PF07690">
    <property type="entry name" value="MFS_1"/>
    <property type="match status" value="1"/>
</dbReference>
<feature type="transmembrane region" description="Helical" evidence="7">
    <location>
        <begin position="218"/>
        <end position="240"/>
    </location>
</feature>
<feature type="transmembrane region" description="Helical" evidence="7">
    <location>
        <begin position="252"/>
        <end position="270"/>
    </location>
</feature>
<dbReference type="PANTHER" id="PTHR43266:SF2">
    <property type="entry name" value="MAJOR FACILITATOR SUPERFAMILY (MFS) PROFILE DOMAIN-CONTAINING PROTEIN"/>
    <property type="match status" value="1"/>
</dbReference>
<dbReference type="RefSeq" id="WP_047763913.1">
    <property type="nucleotide sequence ID" value="NZ_LAQL01000006.1"/>
</dbReference>
<proteinExistence type="predicted"/>
<keyword evidence="6 7" id="KW-0472">Membrane</keyword>
<dbReference type="InterPro" id="IPR011701">
    <property type="entry name" value="MFS"/>
</dbReference>
<dbReference type="SUPFAM" id="SSF103473">
    <property type="entry name" value="MFS general substrate transporter"/>
    <property type="match status" value="1"/>
</dbReference>
<protein>
    <submittedName>
        <fullName evidence="9">Major facilitator transporter</fullName>
    </submittedName>
</protein>
<evidence type="ECO:0000256" key="1">
    <source>
        <dbReference type="ARBA" id="ARBA00004651"/>
    </source>
</evidence>
<evidence type="ECO:0000259" key="8">
    <source>
        <dbReference type="PROSITE" id="PS50850"/>
    </source>
</evidence>
<dbReference type="InterPro" id="IPR036259">
    <property type="entry name" value="MFS_trans_sf"/>
</dbReference>
<evidence type="ECO:0000313" key="9">
    <source>
        <dbReference type="EMBL" id="KLN60699.1"/>
    </source>
</evidence>
<sequence length="458" mass="49787">MLNVLKNKTYRNLFAAQVLSLMGSGLTTVALGLLAYDLAGANGGAVLGTALALKMVAYVGIAPVVGAFADRFPRKSFLVTLDLCRAGMVLFLPFVTEVWQIYLLVFLFQSFSAAFTPTFQATIPDVLPEEGDFTKALSLSRLAYDFEALLSPLLAGLLLSVMSFHWLFLGTIIGFLASALFVVSVTLPKIEPTEEEQNFFKKVSRGTRIYLATPRLRGLLALSFAVSAAGVMVIVNTIVYVREVLGGSEGDVAVFLGAAGFGSMCVALSLRKILDAFEPRSIMLLGAVILLLTLIAGSLELTYSLALVVWCLIGVGTSLIQTPGGLLLKRSAHKQDLPALFASHFALSHACWLIAYPVAGWLGLYLGLSETFLVSAGGVFGGLVVAMILWPANDSAVLTHMHPEVSHLHLHTHDEHHQHKHEGWEGPEPHRHPHYHPKQVHKHAFVIDSHHELWPNRN</sequence>
<dbReference type="PROSITE" id="PS50850">
    <property type="entry name" value="MFS"/>
    <property type="match status" value="1"/>
</dbReference>
<feature type="transmembrane region" description="Helical" evidence="7">
    <location>
        <begin position="46"/>
        <end position="69"/>
    </location>
</feature>
<comment type="subcellular location">
    <subcellularLocation>
        <location evidence="1">Cell membrane</location>
        <topology evidence="1">Multi-pass membrane protein</topology>
    </subcellularLocation>
</comment>
<dbReference type="PATRIC" id="fig|1489064.4.peg.3158"/>
<evidence type="ECO:0000256" key="6">
    <source>
        <dbReference type="ARBA" id="ARBA00023136"/>
    </source>
</evidence>
<feature type="transmembrane region" description="Helical" evidence="7">
    <location>
        <begin position="305"/>
        <end position="328"/>
    </location>
</feature>
<feature type="transmembrane region" description="Helical" evidence="7">
    <location>
        <begin position="12"/>
        <end position="34"/>
    </location>
</feature>